<comment type="cofactor">
    <cofactor evidence="12">
        <name>Zn(2+)</name>
        <dbReference type="ChEBI" id="CHEBI:29105"/>
    </cofactor>
    <text evidence="12">Binds 1 zinc ion per subunit.</text>
</comment>
<keyword evidence="8 12" id="KW-0694">RNA-binding</keyword>
<dbReference type="InterPro" id="IPR018163">
    <property type="entry name" value="Thr/Ala-tRNA-synth_IIc_edit"/>
</dbReference>
<accession>A0A7S3FAP0</accession>
<dbReference type="GO" id="GO:0005524">
    <property type="term" value="F:ATP binding"/>
    <property type="evidence" value="ECO:0007669"/>
    <property type="project" value="UniProtKB-UniRule"/>
</dbReference>
<organism evidence="14">
    <name type="scientific">Prasinoderma singulare</name>
    <dbReference type="NCBI Taxonomy" id="676789"/>
    <lineage>
        <taxon>Eukaryota</taxon>
        <taxon>Viridiplantae</taxon>
        <taxon>Prasinodermophyta</taxon>
        <taxon>Prasinodermophyceae</taxon>
        <taxon>Prasinodermales</taxon>
        <taxon>Prasinodermaceae</taxon>
        <taxon>Prasinoderma</taxon>
    </lineage>
</organism>
<dbReference type="InterPro" id="IPR018165">
    <property type="entry name" value="Ala-tRNA-synth_IIc_core"/>
</dbReference>
<sequence length="905" mass="96664">MNQYKPIFLGNADPSTALAKLKRATNTQKCIRAGGKHNDLDDVGKDTYHHTFFEMLGNWSFGDYFKREAITWAWELLTVVFKLDPERIYATYFGGDEKQGLAPDDEAKNIWLELLPASRVLPFDCADNFWEMGETGPCGPCTEIHYDRIDGRQVPELVNMDDPNVIEIWNNVFIQFNREDNGELKPLPAKHVDTGMGFERIVSILQDLPSNYDTDVFTPLFDAIQAATGARPYEGKLGEEDEGNVDMAYRVVADHIRTLTFAIADGAAPGSDGRDYVLRRVLRRAVRYGREVLGAKEGFFSKLVATVVQRMGGIFPEIKERQKDIEDIIAEEEASFGRTLVKGCERFASVAKDVAGVGGKLISGEDAFQLWDTFGFPVDLTQLMAEERGLNVDMKGFETTMATAKERSRAARKTGAVELKMEAEATAALKDMGVTPTDDAEKFEVQGTTTAVVKAVYTTKGFVQSTAEAKAGEALGVVLDRTSFYAEQGGQIYDTGAITAASGAKLAVADVQVAAGFVLHAGAVEGGALAVGDSVTCAVDLARRLLVEPNHTCTHSLNFALREVLGDHIAQKGSLNTAERLRFDFSHPKPVTPEQLAKVEGIVRKDIADALPVYAKEAPLDAARAISGLRAVFGETYPDPVRVVSVGASVEELLAAPSEAKWKKLSIEFCGGTHLSNTSQAEAFAIVQEEGTAKGIRRVLAITRGAAKEAIAVGEAFVARVAKAKAMAPAEMEKESAAIQRELPEAVMPCATRAVVTKGVAELRKVLAKAAKKSGGANKEKAIAEVRTAVGAVGGASFVVVRSSIGLETAAFKEAVDAEGVKKGVAVMIISKDEGKGRVLAYCGVPKEVEGKGLDALGWLKAACVPIGGKGGGGKNGVAQGQGGDIAGADKAADEAAAYATSKLA</sequence>
<dbReference type="AlphaFoldDB" id="A0A7S3FAP0"/>
<feature type="binding site" evidence="12">
    <location>
        <position position="670"/>
    </location>
    <ligand>
        <name>Zn(2+)</name>
        <dbReference type="ChEBI" id="CHEBI:29105"/>
    </ligand>
</feature>
<dbReference type="SUPFAM" id="SSF101353">
    <property type="entry name" value="Putative anticodon-binding domain of alanyl-tRNA synthetase (AlaRS)"/>
    <property type="match status" value="1"/>
</dbReference>
<feature type="binding site" evidence="12">
    <location>
        <position position="674"/>
    </location>
    <ligand>
        <name>Zn(2+)</name>
        <dbReference type="ChEBI" id="CHEBI:29105"/>
    </ligand>
</feature>
<dbReference type="SUPFAM" id="SSF50447">
    <property type="entry name" value="Translation proteins"/>
    <property type="match status" value="1"/>
</dbReference>
<dbReference type="GO" id="GO:0008270">
    <property type="term" value="F:zinc ion binding"/>
    <property type="evidence" value="ECO:0007669"/>
    <property type="project" value="UniProtKB-UniRule"/>
</dbReference>
<dbReference type="GO" id="GO:0005739">
    <property type="term" value="C:mitochondrion"/>
    <property type="evidence" value="ECO:0007669"/>
    <property type="project" value="UniProtKB-SubCell"/>
</dbReference>
<dbReference type="InterPro" id="IPR018164">
    <property type="entry name" value="Ala-tRNA-synth_IIc_N"/>
</dbReference>
<evidence type="ECO:0000259" key="13">
    <source>
        <dbReference type="PROSITE" id="PS50860"/>
    </source>
</evidence>
<comment type="subunit">
    <text evidence="12">Monomer.</text>
</comment>
<dbReference type="GO" id="GO:0002161">
    <property type="term" value="F:aminoacyl-tRNA deacylase activity"/>
    <property type="evidence" value="ECO:0007669"/>
    <property type="project" value="TreeGrafter"/>
</dbReference>
<dbReference type="InterPro" id="IPR023033">
    <property type="entry name" value="Ala_tRNA_ligase_euk/bac"/>
</dbReference>
<dbReference type="InterPro" id="IPR018162">
    <property type="entry name" value="Ala-tRNA-ligase_IIc_anticod-bd"/>
</dbReference>
<evidence type="ECO:0000256" key="10">
    <source>
        <dbReference type="ARBA" id="ARBA00023146"/>
    </source>
</evidence>
<dbReference type="FunFam" id="2.40.30.130:FF:000004">
    <property type="entry name" value="Alanine--tRNA ligase"/>
    <property type="match status" value="1"/>
</dbReference>
<dbReference type="InterPro" id="IPR050058">
    <property type="entry name" value="Ala-tRNA_ligase"/>
</dbReference>
<dbReference type="GO" id="GO:0000049">
    <property type="term" value="F:tRNA binding"/>
    <property type="evidence" value="ECO:0007669"/>
    <property type="project" value="UniProtKB-KW"/>
</dbReference>
<dbReference type="GO" id="GO:0070143">
    <property type="term" value="P:mitochondrial alanyl-tRNA aminoacylation"/>
    <property type="evidence" value="ECO:0007669"/>
    <property type="project" value="UniProtKB-UniRule"/>
</dbReference>
<name>A0A7S3FAP0_9VIRI</name>
<feature type="binding site" evidence="12">
    <location>
        <position position="551"/>
    </location>
    <ligand>
        <name>Zn(2+)</name>
        <dbReference type="ChEBI" id="CHEBI:29105"/>
    </ligand>
</feature>
<dbReference type="SUPFAM" id="SSF55681">
    <property type="entry name" value="Class II aaRS and biotin synthetases"/>
    <property type="match status" value="1"/>
</dbReference>
<dbReference type="SMART" id="SM00863">
    <property type="entry name" value="tRNA_SAD"/>
    <property type="match status" value="1"/>
</dbReference>
<evidence type="ECO:0000256" key="5">
    <source>
        <dbReference type="ARBA" id="ARBA00022741"/>
    </source>
</evidence>
<proteinExistence type="inferred from homology"/>
<feature type="binding site" evidence="12">
    <location>
        <position position="555"/>
    </location>
    <ligand>
        <name>Zn(2+)</name>
        <dbReference type="ChEBI" id="CHEBI:29105"/>
    </ligand>
</feature>
<dbReference type="Gene3D" id="3.30.980.10">
    <property type="entry name" value="Threonyl-trna Synthetase, Chain A, domain 2"/>
    <property type="match status" value="1"/>
</dbReference>
<dbReference type="PROSITE" id="PS50860">
    <property type="entry name" value="AA_TRNA_LIGASE_II_ALA"/>
    <property type="match status" value="1"/>
</dbReference>
<dbReference type="EC" id="6.1.1.7" evidence="12"/>
<gene>
    <name evidence="14" type="ORF">PSIN1315_LOCUS5753</name>
</gene>
<keyword evidence="2 12" id="KW-0820">tRNA-binding</keyword>
<protein>
    <recommendedName>
        <fullName evidence="12">Alanine--tRNA ligase</fullName>
        <ecNumber evidence="12">6.1.1.7</ecNumber>
    </recommendedName>
    <alternativeName>
        <fullName evidence="12">Alanyl-tRNA synthetase</fullName>
        <shortName evidence="12">AlaRS</shortName>
    </alternativeName>
</protein>
<dbReference type="PRINTS" id="PR00980">
    <property type="entry name" value="TRNASYNTHALA"/>
</dbReference>
<keyword evidence="6 12" id="KW-0862">Zinc</keyword>
<evidence type="ECO:0000256" key="7">
    <source>
        <dbReference type="ARBA" id="ARBA00022840"/>
    </source>
</evidence>
<dbReference type="Gene3D" id="3.10.310.40">
    <property type="match status" value="1"/>
</dbReference>
<keyword evidence="9 12" id="KW-0648">Protein biosynthesis</keyword>
<dbReference type="GO" id="GO:0004813">
    <property type="term" value="F:alanine-tRNA ligase activity"/>
    <property type="evidence" value="ECO:0007669"/>
    <property type="project" value="UniProtKB-UniRule"/>
</dbReference>
<comment type="catalytic activity">
    <reaction evidence="11 12">
        <text>tRNA(Ala) + L-alanine + ATP = L-alanyl-tRNA(Ala) + AMP + diphosphate</text>
        <dbReference type="Rhea" id="RHEA:12540"/>
        <dbReference type="Rhea" id="RHEA-COMP:9657"/>
        <dbReference type="Rhea" id="RHEA-COMP:9923"/>
        <dbReference type="ChEBI" id="CHEBI:30616"/>
        <dbReference type="ChEBI" id="CHEBI:33019"/>
        <dbReference type="ChEBI" id="CHEBI:57972"/>
        <dbReference type="ChEBI" id="CHEBI:78442"/>
        <dbReference type="ChEBI" id="CHEBI:78497"/>
        <dbReference type="ChEBI" id="CHEBI:456215"/>
        <dbReference type="EC" id="6.1.1.7"/>
    </reaction>
</comment>
<dbReference type="InterPro" id="IPR045864">
    <property type="entry name" value="aa-tRNA-synth_II/BPL/LPL"/>
</dbReference>
<dbReference type="Gene3D" id="2.40.30.130">
    <property type="match status" value="1"/>
</dbReference>
<keyword evidence="5 12" id="KW-0547">Nucleotide-binding</keyword>
<comment type="domain">
    <text evidence="12">Consists of three domains; the N-terminal catalytic domain, the editing domain and the C-terminal C-Ala domain. The editing domain removes incorrectly charged amino acids, while the C-Ala domain, along with tRNA(Ala), serves as a bridge to cooperatively bring together the editing and aminoacylation centers thus stimulating deacylation of misacylated tRNAs.</text>
</comment>
<dbReference type="PANTHER" id="PTHR11777:SF9">
    <property type="entry name" value="ALANINE--TRNA LIGASE, CYTOPLASMIC"/>
    <property type="match status" value="1"/>
</dbReference>
<dbReference type="Gene3D" id="3.30.930.10">
    <property type="entry name" value="Bira Bifunctional Protein, Domain 2"/>
    <property type="match status" value="1"/>
</dbReference>
<keyword evidence="7 12" id="KW-0067">ATP-binding</keyword>
<evidence type="ECO:0000256" key="4">
    <source>
        <dbReference type="ARBA" id="ARBA00022723"/>
    </source>
</evidence>
<dbReference type="FunFam" id="3.30.980.10:FF:000004">
    <property type="entry name" value="Alanine--tRNA ligase, cytoplasmic"/>
    <property type="match status" value="1"/>
</dbReference>
<keyword evidence="12" id="KW-0496">Mitochondrion</keyword>
<dbReference type="InterPro" id="IPR009000">
    <property type="entry name" value="Transl_B-barrel_sf"/>
</dbReference>
<feature type="domain" description="Alanyl-transfer RNA synthetases family profile" evidence="13">
    <location>
        <begin position="1"/>
        <end position="713"/>
    </location>
</feature>
<evidence type="ECO:0000256" key="3">
    <source>
        <dbReference type="ARBA" id="ARBA00022598"/>
    </source>
</evidence>
<comment type="similarity">
    <text evidence="1">Belongs to the class-II aminoacyl-tRNA synthetase family. Alax-L subfamily.</text>
</comment>
<dbReference type="GO" id="GO:0009507">
    <property type="term" value="C:chloroplast"/>
    <property type="evidence" value="ECO:0007669"/>
    <property type="project" value="TreeGrafter"/>
</dbReference>
<evidence type="ECO:0000256" key="11">
    <source>
        <dbReference type="ARBA" id="ARBA00048300"/>
    </source>
</evidence>
<dbReference type="EMBL" id="HBHY01008914">
    <property type="protein sequence ID" value="CAE0136125.1"/>
    <property type="molecule type" value="Transcribed_RNA"/>
</dbReference>
<keyword evidence="3 12" id="KW-0436">Ligase</keyword>
<dbReference type="Pfam" id="PF07973">
    <property type="entry name" value="tRNA_SAD"/>
    <property type="match status" value="1"/>
</dbReference>
<dbReference type="SUPFAM" id="SSF55186">
    <property type="entry name" value="ThrRS/AlaRS common domain"/>
    <property type="match status" value="1"/>
</dbReference>
<keyword evidence="12" id="KW-0963">Cytoplasm</keyword>
<evidence type="ECO:0000256" key="9">
    <source>
        <dbReference type="ARBA" id="ARBA00022917"/>
    </source>
</evidence>
<evidence type="ECO:0000256" key="6">
    <source>
        <dbReference type="ARBA" id="ARBA00022833"/>
    </source>
</evidence>
<comment type="subcellular location">
    <subcellularLocation>
        <location evidence="12">Mitochondrion</location>
    </subcellularLocation>
    <subcellularLocation>
        <location evidence="12">Cytoplasm</location>
    </subcellularLocation>
</comment>
<keyword evidence="4 12" id="KW-0479">Metal-binding</keyword>
<dbReference type="InterPro" id="IPR012947">
    <property type="entry name" value="tRNA_SAD"/>
</dbReference>
<evidence type="ECO:0000256" key="1">
    <source>
        <dbReference type="ARBA" id="ARBA00008429"/>
    </source>
</evidence>
<evidence type="ECO:0000313" key="14">
    <source>
        <dbReference type="EMBL" id="CAE0136125.1"/>
    </source>
</evidence>
<evidence type="ECO:0000256" key="12">
    <source>
        <dbReference type="HAMAP-Rule" id="MF_03133"/>
    </source>
</evidence>
<evidence type="ECO:0000256" key="2">
    <source>
        <dbReference type="ARBA" id="ARBA00022555"/>
    </source>
</evidence>
<dbReference type="CDD" id="cd00673">
    <property type="entry name" value="AlaRS_core"/>
    <property type="match status" value="1"/>
</dbReference>
<evidence type="ECO:0000256" key="8">
    <source>
        <dbReference type="ARBA" id="ARBA00022884"/>
    </source>
</evidence>
<comment type="function">
    <text evidence="12">Catalyzes the attachment of alanine to tRNA(Ala) in a two-step reaction: alanine is first activated by ATP to form Ala-AMP and then transferred to the acceptor end of tRNA(Ala). Also edits incorrectly charged tRNA(Ala) via its editing domain.</text>
</comment>
<dbReference type="Pfam" id="PF02272">
    <property type="entry name" value="DHHA1"/>
    <property type="match status" value="1"/>
</dbReference>
<keyword evidence="10 12" id="KW-0030">Aminoacyl-tRNA synthetase</keyword>
<reference evidence="14" key="1">
    <citation type="submission" date="2021-01" db="EMBL/GenBank/DDBJ databases">
        <authorList>
            <person name="Corre E."/>
            <person name="Pelletier E."/>
            <person name="Niang G."/>
            <person name="Scheremetjew M."/>
            <person name="Finn R."/>
            <person name="Kale V."/>
            <person name="Holt S."/>
            <person name="Cochrane G."/>
            <person name="Meng A."/>
            <person name="Brown T."/>
            <person name="Cohen L."/>
        </authorList>
    </citation>
    <scope>NUCLEOTIDE SEQUENCE</scope>
    <source>
        <strain evidence="14">RCC927</strain>
    </source>
</reference>
<dbReference type="Pfam" id="PF01411">
    <property type="entry name" value="tRNA-synt_2c"/>
    <property type="match status" value="1"/>
</dbReference>
<dbReference type="InterPro" id="IPR003156">
    <property type="entry name" value="DHHA1_dom"/>
</dbReference>
<dbReference type="FunFam" id="3.30.930.10:FF:000011">
    <property type="entry name" value="Alanine--tRNA ligase, cytoplasmic"/>
    <property type="match status" value="1"/>
</dbReference>
<dbReference type="NCBIfam" id="TIGR00344">
    <property type="entry name" value="alaS"/>
    <property type="match status" value="1"/>
</dbReference>
<dbReference type="HAMAP" id="MF_00036_B">
    <property type="entry name" value="Ala_tRNA_synth_B"/>
    <property type="match status" value="1"/>
</dbReference>
<dbReference type="InterPro" id="IPR002318">
    <property type="entry name" value="Ala-tRNA-lgiase_IIc"/>
</dbReference>
<dbReference type="PANTHER" id="PTHR11777">
    <property type="entry name" value="ALANYL-TRNA SYNTHETASE"/>
    <property type="match status" value="1"/>
</dbReference>